<name>A0A2A7A2D4_9FIRM</name>
<organism evidence="1 2">
    <name type="scientific">Faecalibacterium prausnitzii</name>
    <dbReference type="NCBI Taxonomy" id="853"/>
    <lineage>
        <taxon>Bacteria</taxon>
        <taxon>Bacillati</taxon>
        <taxon>Bacillota</taxon>
        <taxon>Clostridia</taxon>
        <taxon>Eubacteriales</taxon>
        <taxon>Oscillospiraceae</taxon>
        <taxon>Faecalibacterium</taxon>
    </lineage>
</organism>
<accession>A0A2A7A2D4</accession>
<evidence type="ECO:0000313" key="1">
    <source>
        <dbReference type="EMBL" id="PDX73301.1"/>
    </source>
</evidence>
<comment type="caution">
    <text evidence="1">The sequence shown here is derived from an EMBL/GenBank/DDBJ whole genome shotgun (WGS) entry which is preliminary data.</text>
</comment>
<sequence>MNDVNNRIFKEFTEFFDNVEKSASEISVTMAYEITMKSTISTAIIVLESEGRLEERYWNHLRVQNNILDFLYDLWVGSCHSLAADFSTIMKDLVEYDFILAESIMKERMQSA</sequence>
<reference evidence="1 2" key="1">
    <citation type="journal article" date="2017" name="Front. Microbiol.">
        <title>New Insights into the Diversity of the Genus Faecalibacterium.</title>
        <authorList>
            <person name="Benevides L."/>
            <person name="Burman S."/>
            <person name="Martin R."/>
            <person name="Robert V."/>
            <person name="Thomas M."/>
            <person name="Miquel S."/>
            <person name="Chain F."/>
            <person name="Sokol H."/>
            <person name="Bermudez-Humaran L.G."/>
            <person name="Morrison M."/>
            <person name="Langella P."/>
            <person name="Azevedo V.A."/>
            <person name="Chatel J.M."/>
            <person name="Soares S."/>
        </authorList>
    </citation>
    <scope>NUCLEOTIDE SEQUENCE [LARGE SCALE GENOMIC DNA]</scope>
    <source>
        <strain evidence="1 2">CNCM I 4546</strain>
    </source>
</reference>
<dbReference type="EMBL" id="NMTV01000025">
    <property type="protein sequence ID" value="PDX73301.1"/>
    <property type="molecule type" value="Genomic_DNA"/>
</dbReference>
<dbReference type="Proteomes" id="UP000219901">
    <property type="component" value="Unassembled WGS sequence"/>
</dbReference>
<dbReference type="AlphaFoldDB" id="A0A2A7A2D4"/>
<evidence type="ECO:0000313" key="2">
    <source>
        <dbReference type="Proteomes" id="UP000219901"/>
    </source>
</evidence>
<protein>
    <submittedName>
        <fullName evidence="1">DUF3848 domain-containing protein</fullName>
    </submittedName>
</protein>
<proteinExistence type="predicted"/>
<gene>
    <name evidence="1" type="ORF">CGS55_03325</name>
</gene>
<dbReference type="RefSeq" id="WP_097782646.1">
    <property type="nucleotide sequence ID" value="NZ_CABJDF010000006.1"/>
</dbReference>